<evidence type="ECO:0000313" key="3">
    <source>
        <dbReference type="Proteomes" id="UP001604277"/>
    </source>
</evidence>
<proteinExistence type="predicted"/>
<dbReference type="SUPFAM" id="SSF53686">
    <property type="entry name" value="Tryptophan synthase beta subunit-like PLP-dependent enzymes"/>
    <property type="match status" value="1"/>
</dbReference>
<dbReference type="Gene3D" id="3.40.50.1100">
    <property type="match status" value="1"/>
</dbReference>
<gene>
    <name evidence="2" type="ORF">Fot_54263</name>
</gene>
<comment type="caution">
    <text evidence="2">The sequence shown here is derived from an EMBL/GenBank/DDBJ whole genome shotgun (WGS) entry which is preliminary data.</text>
</comment>
<name>A0ABD1PGI6_9LAMI</name>
<dbReference type="InterPro" id="IPR050214">
    <property type="entry name" value="Cys_Synth/Cystath_Beta-Synth"/>
</dbReference>
<dbReference type="AlphaFoldDB" id="A0ABD1PGI6"/>
<dbReference type="InterPro" id="IPR036052">
    <property type="entry name" value="TrpB-like_PALP_sf"/>
</dbReference>
<keyword evidence="3" id="KW-1185">Reference proteome</keyword>
<reference evidence="3" key="1">
    <citation type="submission" date="2024-07" db="EMBL/GenBank/DDBJ databases">
        <title>Two chromosome-level genome assemblies of Korean endemic species Abeliophyllum distichum and Forsythia ovata (Oleaceae).</title>
        <authorList>
            <person name="Jang H."/>
        </authorList>
    </citation>
    <scope>NUCLEOTIDE SEQUENCE [LARGE SCALE GENOMIC DNA]</scope>
</reference>
<feature type="region of interest" description="Disordered" evidence="1">
    <location>
        <begin position="39"/>
        <end position="81"/>
    </location>
</feature>
<evidence type="ECO:0000313" key="2">
    <source>
        <dbReference type="EMBL" id="KAL2463026.1"/>
    </source>
</evidence>
<dbReference type="Proteomes" id="UP001604277">
    <property type="component" value="Unassembled WGS sequence"/>
</dbReference>
<dbReference type="PANTHER" id="PTHR10314">
    <property type="entry name" value="CYSTATHIONINE BETA-SYNTHASE"/>
    <property type="match status" value="1"/>
</dbReference>
<feature type="compositionally biased region" description="Polar residues" evidence="1">
    <location>
        <begin position="71"/>
        <end position="81"/>
    </location>
</feature>
<evidence type="ECO:0000256" key="1">
    <source>
        <dbReference type="SAM" id="MobiDB-lite"/>
    </source>
</evidence>
<sequence length="251" mass="27953">MPTQFSNHFSPLNLPFQPIYHFDPTNGSYASHVNQQHGSRFFYQGPSNTPNTPIDSTHTYNVPKGQKNKTRNAQNSHDSQTSLAIKNWTKAEDVALTKAWLYISVDYDVGNNQKNKAMWNRILQTWKDNMEKQGRKASLQLLTKEKEKGLLVGISSGAGFIPKNLDRDVEIARQLALQEGLLVGISSGAAAAAAIEVGKRPENSGKLIAVVFPSFGERYSLTVLSSRSERNVRRCSLKCEFHHFAEATGCK</sequence>
<feature type="compositionally biased region" description="Polar residues" evidence="1">
    <location>
        <begin position="45"/>
        <end position="60"/>
    </location>
</feature>
<organism evidence="2 3">
    <name type="scientific">Forsythia ovata</name>
    <dbReference type="NCBI Taxonomy" id="205694"/>
    <lineage>
        <taxon>Eukaryota</taxon>
        <taxon>Viridiplantae</taxon>
        <taxon>Streptophyta</taxon>
        <taxon>Embryophyta</taxon>
        <taxon>Tracheophyta</taxon>
        <taxon>Spermatophyta</taxon>
        <taxon>Magnoliopsida</taxon>
        <taxon>eudicotyledons</taxon>
        <taxon>Gunneridae</taxon>
        <taxon>Pentapetalae</taxon>
        <taxon>asterids</taxon>
        <taxon>lamiids</taxon>
        <taxon>Lamiales</taxon>
        <taxon>Oleaceae</taxon>
        <taxon>Forsythieae</taxon>
        <taxon>Forsythia</taxon>
    </lineage>
</organism>
<accession>A0ABD1PGI6</accession>
<dbReference type="EMBL" id="JBFOLJ010000020">
    <property type="protein sequence ID" value="KAL2463026.1"/>
    <property type="molecule type" value="Genomic_DNA"/>
</dbReference>
<protein>
    <submittedName>
        <fullName evidence="2">Uncharacterized protein</fullName>
    </submittedName>
</protein>